<dbReference type="AlphaFoldDB" id="A0A7J8G314"/>
<proteinExistence type="predicted"/>
<keyword evidence="3" id="KW-1185">Reference proteome</keyword>
<dbReference type="Proteomes" id="UP000550707">
    <property type="component" value="Unassembled WGS sequence"/>
</dbReference>
<protein>
    <submittedName>
        <fullName evidence="2">WASH complex subunit 1</fullName>
    </submittedName>
</protein>
<dbReference type="EMBL" id="JACASF010000010">
    <property type="protein sequence ID" value="KAF6454241.1"/>
    <property type="molecule type" value="Genomic_DNA"/>
</dbReference>
<dbReference type="InterPro" id="IPR021854">
    <property type="entry name" value="WASH1_WAHD"/>
</dbReference>
<name>A0A7J8G314_MOLMO</name>
<accession>A0A7J8G314</accession>
<feature type="domain" description="WASH1 WAHD" evidence="1">
    <location>
        <begin position="13"/>
        <end position="50"/>
    </location>
</feature>
<gene>
    <name evidence="2" type="ORF">HJG59_019475</name>
</gene>
<evidence type="ECO:0000313" key="3">
    <source>
        <dbReference type="Proteomes" id="UP000550707"/>
    </source>
</evidence>
<comment type="caution">
    <text evidence="2">The sequence shown here is derived from an EMBL/GenBank/DDBJ whole genome shotgun (WGS) entry which is preliminary data.</text>
</comment>
<evidence type="ECO:0000259" key="1">
    <source>
        <dbReference type="Pfam" id="PF11945"/>
    </source>
</evidence>
<evidence type="ECO:0000313" key="2">
    <source>
        <dbReference type="EMBL" id="KAF6454241.1"/>
    </source>
</evidence>
<sequence length="167" mass="18741">MTPMRTQHSLAGQTYTVPLIQPDLRREEAIQQVADALQYLQKISGDIFSRPWLPVLPDRPLRSSPAPIFIREKPGPEYLPRAITCFTRLAERQRCCSGTGTRQALPVEGGCCHLPFRQPHREAAAPACLTPPSWERVCFLCKAFSFSLFVFLLLTSTPTPTPFLSTD</sequence>
<organism evidence="2 3">
    <name type="scientific">Molossus molossus</name>
    <name type="common">Pallas' mastiff bat</name>
    <name type="synonym">Vespertilio molossus</name>
    <dbReference type="NCBI Taxonomy" id="27622"/>
    <lineage>
        <taxon>Eukaryota</taxon>
        <taxon>Metazoa</taxon>
        <taxon>Chordata</taxon>
        <taxon>Craniata</taxon>
        <taxon>Vertebrata</taxon>
        <taxon>Euteleostomi</taxon>
        <taxon>Mammalia</taxon>
        <taxon>Eutheria</taxon>
        <taxon>Laurasiatheria</taxon>
        <taxon>Chiroptera</taxon>
        <taxon>Yangochiroptera</taxon>
        <taxon>Molossidae</taxon>
        <taxon>Molossus</taxon>
    </lineage>
</organism>
<reference evidence="2 3" key="1">
    <citation type="journal article" date="2020" name="Nature">
        <title>Six reference-quality genomes reveal evolution of bat adaptations.</title>
        <authorList>
            <person name="Jebb D."/>
            <person name="Huang Z."/>
            <person name="Pippel M."/>
            <person name="Hughes G.M."/>
            <person name="Lavrichenko K."/>
            <person name="Devanna P."/>
            <person name="Winkler S."/>
            <person name="Jermiin L.S."/>
            <person name="Skirmuntt E.C."/>
            <person name="Katzourakis A."/>
            <person name="Burkitt-Gray L."/>
            <person name="Ray D.A."/>
            <person name="Sullivan K.A.M."/>
            <person name="Roscito J.G."/>
            <person name="Kirilenko B.M."/>
            <person name="Davalos L.M."/>
            <person name="Corthals A.P."/>
            <person name="Power M.L."/>
            <person name="Jones G."/>
            <person name="Ransome R.D."/>
            <person name="Dechmann D.K.N."/>
            <person name="Locatelli A.G."/>
            <person name="Puechmaille S.J."/>
            <person name="Fedrigo O."/>
            <person name="Jarvis E.D."/>
            <person name="Hiller M."/>
            <person name="Vernes S.C."/>
            <person name="Myers E.W."/>
            <person name="Teeling E.C."/>
        </authorList>
    </citation>
    <scope>NUCLEOTIDE SEQUENCE [LARGE SCALE GENOMIC DNA]</scope>
    <source>
        <strain evidence="2">MMolMol1</strain>
        <tissue evidence="2">Muscle</tissue>
    </source>
</reference>
<dbReference type="Pfam" id="PF11945">
    <property type="entry name" value="WASH_WAHD"/>
    <property type="match status" value="1"/>
</dbReference>